<name>A0A0F6TH55_9CAUD</name>
<reference evidence="1 2" key="1">
    <citation type="journal article" date="2015" name="J. Virol.">
        <title>Sinorhizobium meliloti Phage ?M9 Defines a New Group of T4 Superfamily Phages with Unusual Genomic Features but a Common T=16 Capsid.</title>
        <authorList>
            <person name="Johnson M.C."/>
            <person name="Tatum K.B."/>
            <person name="Lynn J.S."/>
            <person name="Brewer T.E."/>
            <person name="Lu S."/>
            <person name="Washburn B.K."/>
            <person name="Stroupe M.E."/>
            <person name="Jones K.M."/>
        </authorList>
    </citation>
    <scope>NUCLEOTIDE SEQUENCE [LARGE SCALE GENOMIC DNA]</scope>
</reference>
<evidence type="ECO:0000313" key="2">
    <source>
        <dbReference type="Proteomes" id="UP000033804"/>
    </source>
</evidence>
<reference evidence="2" key="2">
    <citation type="submission" date="2015-03" db="EMBL/GenBank/DDBJ databases">
        <title>The genome and structure of Sinorhizobium meliloti phage phiM9.</title>
        <authorList>
            <person name="Johnson M.C."/>
            <person name="Tatum K.B."/>
            <person name="Lynn J.S."/>
            <person name="Brewer T.E."/>
            <person name="Washburn B.K."/>
            <person name="Stroupe M.E."/>
            <person name="Jones K.M."/>
        </authorList>
    </citation>
    <scope>NUCLEOTIDE SEQUENCE [LARGE SCALE GENOMIC DNA]</scope>
</reference>
<dbReference type="EMBL" id="KP881232">
    <property type="protein sequence ID" value="AKE44709.1"/>
    <property type="molecule type" value="Genomic_DNA"/>
</dbReference>
<dbReference type="GeneID" id="26517761"/>
<keyword evidence="2" id="KW-1185">Reference proteome</keyword>
<sequence>MSYKFTYFGTTFSCSAADDFDALMQANYRFRPAKQPDDKWVGHHWKEVNPNEYEWRKK</sequence>
<gene>
    <name evidence="1" type="ORF">Sm_phiM9_079</name>
</gene>
<proteinExistence type="predicted"/>
<protein>
    <submittedName>
        <fullName evidence="1">Uncharacterized protein</fullName>
    </submittedName>
</protein>
<accession>A0A0F6TH55</accession>
<dbReference type="RefSeq" id="YP_009189463.1">
    <property type="nucleotide sequence ID" value="NC_028676.1"/>
</dbReference>
<dbReference type="KEGG" id="vg:26517761"/>
<evidence type="ECO:0000313" key="1">
    <source>
        <dbReference type="EMBL" id="AKE44709.1"/>
    </source>
</evidence>
<organism evidence="1 2">
    <name type="scientific">Sinorhizobium phage phiM9</name>
    <dbReference type="NCBI Taxonomy" id="1636182"/>
    <lineage>
        <taxon>Viruses</taxon>
        <taxon>Duplodnaviria</taxon>
        <taxon>Heunggongvirae</taxon>
        <taxon>Uroviricota</taxon>
        <taxon>Caudoviricetes</taxon>
        <taxon>Pootjesviridae</taxon>
        <taxon>Emnonavirus</taxon>
        <taxon>Emnonavirus phiM9</taxon>
    </lineage>
</organism>
<dbReference type="Proteomes" id="UP000033804">
    <property type="component" value="Segment"/>
</dbReference>